<evidence type="ECO:0000313" key="4">
    <source>
        <dbReference type="Proteomes" id="UP000046680"/>
    </source>
</evidence>
<protein>
    <submittedName>
        <fullName evidence="1">Uncharacterized protein</fullName>
    </submittedName>
</protein>
<dbReference type="AlphaFoldDB" id="A0A654U1K1"/>
<evidence type="ECO:0000313" key="6">
    <source>
        <dbReference type="Proteomes" id="UP000049023"/>
    </source>
</evidence>
<dbReference type="EMBL" id="CGCX01000691">
    <property type="protein sequence ID" value="CFR81794.1"/>
    <property type="molecule type" value="Genomic_DNA"/>
</dbReference>
<dbReference type="Proteomes" id="UP000046680">
    <property type="component" value="Unassembled WGS sequence"/>
</dbReference>
<dbReference type="Proteomes" id="UP000049023">
    <property type="component" value="Unassembled WGS sequence"/>
</dbReference>
<dbReference type="EMBL" id="CNFU01000141">
    <property type="protein sequence ID" value="CKR29153.1"/>
    <property type="molecule type" value="Genomic_DNA"/>
</dbReference>
<reference evidence="4 5" key="1">
    <citation type="submission" date="2015-03" db="EMBL/GenBank/DDBJ databases">
        <authorList>
            <consortium name="Pathogen Informatics"/>
        </authorList>
    </citation>
    <scope>NUCLEOTIDE SEQUENCE [LARGE SCALE GENOMIC DNA]</scope>
    <source>
        <strain evidence="3 5">Bir 172</strain>
        <strain evidence="2 6">Bir 187</strain>
        <strain evidence="1 4">C09601061</strain>
    </source>
</reference>
<evidence type="ECO:0000313" key="3">
    <source>
        <dbReference type="EMBL" id="CKR65737.1"/>
    </source>
</evidence>
<proteinExistence type="predicted"/>
<name>A0A654U1K1_MYCTX</name>
<accession>A0A654U1K1</accession>
<organism evidence="1 4">
    <name type="scientific">Mycobacterium tuberculosis</name>
    <dbReference type="NCBI Taxonomy" id="1773"/>
    <lineage>
        <taxon>Bacteria</taxon>
        <taxon>Bacillati</taxon>
        <taxon>Actinomycetota</taxon>
        <taxon>Actinomycetes</taxon>
        <taxon>Mycobacteriales</taxon>
        <taxon>Mycobacteriaceae</taxon>
        <taxon>Mycobacterium</taxon>
        <taxon>Mycobacterium tuberculosis complex</taxon>
    </lineage>
</organism>
<dbReference type="EMBL" id="CNGE01000032">
    <property type="protein sequence ID" value="CKR65737.1"/>
    <property type="molecule type" value="Genomic_DNA"/>
</dbReference>
<evidence type="ECO:0000313" key="5">
    <source>
        <dbReference type="Proteomes" id="UP000048948"/>
    </source>
</evidence>
<evidence type="ECO:0000313" key="2">
    <source>
        <dbReference type="EMBL" id="CKR29153.1"/>
    </source>
</evidence>
<gene>
    <name evidence="1" type="ORF">ERS007657_01978</name>
    <name evidence="3" type="ORF">ERS027646_00336</name>
    <name evidence="2" type="ORF">ERS027661_00955</name>
</gene>
<sequence length="214" mass="23391">MFGRSSQRNWLTRYEDPDHLPIIDLAQCPLIVNGARQLDRLGEVGLSGFRVATTAAATCDERSSQHCAVACVACQRQGMVSLRDDVGGAHRARGRPSLEYYLLRKRPRPNPRRHKMIVAFPLEDGFEPGQPFAHAPLRPQRLQCGCELQCGCNIAVSTAPGECGTQIIDFGFSLQEALFIVGGGGNVQPCRHGCVVGPVPSAHPVDFFGFVQFF</sequence>
<evidence type="ECO:0000313" key="1">
    <source>
        <dbReference type="EMBL" id="CFR81794.1"/>
    </source>
</evidence>
<dbReference type="Proteomes" id="UP000048948">
    <property type="component" value="Unassembled WGS sequence"/>
</dbReference>